<accession>A0A0G1ZGY8</accession>
<dbReference type="AlphaFoldDB" id="A0A0G1ZGY8"/>
<organism evidence="1 2">
    <name type="scientific">candidate division Kazan bacterium GW2011_GWB1_52_7</name>
    <dbReference type="NCBI Taxonomy" id="1620414"/>
    <lineage>
        <taxon>Bacteria</taxon>
        <taxon>Bacteria division Kazan-3B-28</taxon>
    </lineage>
</organism>
<gene>
    <name evidence="1" type="ORF">VF00_C0001G0102</name>
</gene>
<dbReference type="Proteomes" id="UP000034913">
    <property type="component" value="Unassembled WGS sequence"/>
</dbReference>
<name>A0A0G1ZGY8_UNCK3</name>
<reference evidence="1 2" key="1">
    <citation type="journal article" date="2015" name="Nature">
        <title>rRNA introns, odd ribosomes, and small enigmatic genomes across a large radiation of phyla.</title>
        <authorList>
            <person name="Brown C.T."/>
            <person name="Hug L.A."/>
            <person name="Thomas B.C."/>
            <person name="Sharon I."/>
            <person name="Castelle C.J."/>
            <person name="Singh A."/>
            <person name="Wilkins M.J."/>
            <person name="Williams K.H."/>
            <person name="Banfield J.F."/>
        </authorList>
    </citation>
    <scope>NUCLEOTIDE SEQUENCE [LARGE SCALE GENOMIC DNA]</scope>
</reference>
<evidence type="ECO:0000313" key="2">
    <source>
        <dbReference type="Proteomes" id="UP000034913"/>
    </source>
</evidence>
<evidence type="ECO:0000313" key="1">
    <source>
        <dbReference type="EMBL" id="KKW27167.1"/>
    </source>
</evidence>
<comment type="caution">
    <text evidence="1">The sequence shown here is derived from an EMBL/GenBank/DDBJ whole genome shotgun (WGS) entry which is preliminary data.</text>
</comment>
<protein>
    <submittedName>
        <fullName evidence="1">Uncharacterized protein</fullName>
    </submittedName>
</protein>
<dbReference type="EMBL" id="LCRB01000001">
    <property type="protein sequence ID" value="KKW27167.1"/>
    <property type="molecule type" value="Genomic_DNA"/>
</dbReference>
<sequence>MPQQPTLLNEREYQDAVVTRACELVEMDDLHHSVSSRAARQVPRDLARQLCRPLWRVLSFSMRDELVAALLLTVADNIFSLADSPGWGDLERLFAEYHQIRPSLREEREALDAVMVPWEATCVATYVLWKIYHLPDSGKTRHGSKTTLH</sequence>
<proteinExistence type="predicted"/>